<dbReference type="SUPFAM" id="SSF52129">
    <property type="entry name" value="Caspase-like"/>
    <property type="match status" value="1"/>
</dbReference>
<evidence type="ECO:0000313" key="4">
    <source>
        <dbReference type="Proteomes" id="UP000198406"/>
    </source>
</evidence>
<organism evidence="3 4">
    <name type="scientific">Fistulifera solaris</name>
    <name type="common">Oleaginous diatom</name>
    <dbReference type="NCBI Taxonomy" id="1519565"/>
    <lineage>
        <taxon>Eukaryota</taxon>
        <taxon>Sar</taxon>
        <taxon>Stramenopiles</taxon>
        <taxon>Ochrophyta</taxon>
        <taxon>Bacillariophyta</taxon>
        <taxon>Bacillariophyceae</taxon>
        <taxon>Bacillariophycidae</taxon>
        <taxon>Naviculales</taxon>
        <taxon>Naviculaceae</taxon>
        <taxon>Fistulifera</taxon>
    </lineage>
</organism>
<proteinExistence type="inferred from homology"/>
<name>A0A1Z5JQE2_FISSO</name>
<protein>
    <recommendedName>
        <fullName evidence="2">Peptidase C14 caspase domain-containing protein</fullName>
    </recommendedName>
</protein>
<dbReference type="PANTHER" id="PTHR48104">
    <property type="entry name" value="METACASPASE-4"/>
    <property type="match status" value="1"/>
</dbReference>
<feature type="domain" description="Peptidase C14 caspase" evidence="2">
    <location>
        <begin position="124"/>
        <end position="274"/>
    </location>
</feature>
<gene>
    <name evidence="3" type="ORF">FisN_3Hh275</name>
</gene>
<dbReference type="Proteomes" id="UP000198406">
    <property type="component" value="Unassembled WGS sequence"/>
</dbReference>
<reference evidence="3 4" key="1">
    <citation type="journal article" date="2015" name="Plant Cell">
        <title>Oil accumulation by the oleaginous diatom Fistulifera solaris as revealed by the genome and transcriptome.</title>
        <authorList>
            <person name="Tanaka T."/>
            <person name="Maeda Y."/>
            <person name="Veluchamy A."/>
            <person name="Tanaka M."/>
            <person name="Abida H."/>
            <person name="Marechal E."/>
            <person name="Bowler C."/>
            <person name="Muto M."/>
            <person name="Sunaga Y."/>
            <person name="Tanaka M."/>
            <person name="Yoshino T."/>
            <person name="Taniguchi T."/>
            <person name="Fukuda Y."/>
            <person name="Nemoto M."/>
            <person name="Matsumoto M."/>
            <person name="Wong P.S."/>
            <person name="Aburatani S."/>
            <person name="Fujibuchi W."/>
        </authorList>
    </citation>
    <scope>NUCLEOTIDE SEQUENCE [LARGE SCALE GENOMIC DNA]</scope>
    <source>
        <strain evidence="3 4">JPCC DA0580</strain>
    </source>
</reference>
<dbReference type="GO" id="GO:0006508">
    <property type="term" value="P:proteolysis"/>
    <property type="evidence" value="ECO:0007669"/>
    <property type="project" value="InterPro"/>
</dbReference>
<sequence>MGFLSRALKETFEQEKPQQLRGDIRMISGCLDSQTSADVSNVQSFQLPDPAGEAGGACTSALLNIVYKDHHNTAADLSFTEVLTQMRSMLKAKRYSQVPQMSASREIDVNTKFDLVPDNATGTKRAVLVGINYIGHSQGVLSGCHNDVKNMVDYIKDVHGFEEQNITVIMDDGEHPEPTKANIVAAYKKLIEESQPGDCLFCHYSGHGAKIKDDEQGEEKDGYDEVLVPVDYEQAGMIRDDDLFDILIRPMQQGVSLFCLMDCCHSGTVMDLPYIFKADGIFENMEIDENFDFEKLFKKVGEVAVRELGNYVKNKYLKDVL</sequence>
<dbReference type="InterPro" id="IPR029030">
    <property type="entry name" value="Caspase-like_dom_sf"/>
</dbReference>
<keyword evidence="4" id="KW-1185">Reference proteome</keyword>
<dbReference type="AlphaFoldDB" id="A0A1Z5JQE2"/>
<dbReference type="GO" id="GO:0005737">
    <property type="term" value="C:cytoplasm"/>
    <property type="evidence" value="ECO:0007669"/>
    <property type="project" value="TreeGrafter"/>
</dbReference>
<evidence type="ECO:0000256" key="1">
    <source>
        <dbReference type="ARBA" id="ARBA00009005"/>
    </source>
</evidence>
<accession>A0A1Z5JQE2</accession>
<dbReference type="InterPro" id="IPR050452">
    <property type="entry name" value="Metacaspase"/>
</dbReference>
<dbReference type="PANTHER" id="PTHR48104:SF30">
    <property type="entry name" value="METACASPASE-1"/>
    <property type="match status" value="1"/>
</dbReference>
<dbReference type="Gene3D" id="3.40.50.12660">
    <property type="match status" value="2"/>
</dbReference>
<comment type="similarity">
    <text evidence="1">Belongs to the peptidase C14B family.</text>
</comment>
<dbReference type="GO" id="GO:0004197">
    <property type="term" value="F:cysteine-type endopeptidase activity"/>
    <property type="evidence" value="ECO:0007669"/>
    <property type="project" value="InterPro"/>
</dbReference>
<dbReference type="InParanoid" id="A0A1Z5JQE2"/>
<feature type="domain" description="Peptidase C14 caspase" evidence="2">
    <location>
        <begin position="18"/>
        <end position="104"/>
    </location>
</feature>
<evidence type="ECO:0000313" key="3">
    <source>
        <dbReference type="EMBL" id="GAX16243.1"/>
    </source>
</evidence>
<dbReference type="EMBL" id="BDSP01000102">
    <property type="protein sequence ID" value="GAX16243.1"/>
    <property type="molecule type" value="Genomic_DNA"/>
</dbReference>
<dbReference type="OrthoDB" id="3223806at2759"/>
<evidence type="ECO:0000259" key="2">
    <source>
        <dbReference type="Pfam" id="PF00656"/>
    </source>
</evidence>
<dbReference type="InterPro" id="IPR011600">
    <property type="entry name" value="Pept_C14_caspase"/>
</dbReference>
<dbReference type="Pfam" id="PF00656">
    <property type="entry name" value="Peptidase_C14"/>
    <property type="match status" value="2"/>
</dbReference>
<comment type="caution">
    <text evidence="3">The sequence shown here is derived from an EMBL/GenBank/DDBJ whole genome shotgun (WGS) entry which is preliminary data.</text>
</comment>